<feature type="region of interest" description="Disordered" evidence="1">
    <location>
        <begin position="42"/>
        <end position="72"/>
    </location>
</feature>
<feature type="compositionally biased region" description="Basic and acidic residues" evidence="1">
    <location>
        <begin position="62"/>
        <end position="71"/>
    </location>
</feature>
<dbReference type="InterPro" id="IPR025948">
    <property type="entry name" value="HTH-like_dom"/>
</dbReference>
<dbReference type="EMBL" id="BMKS01000007">
    <property type="protein sequence ID" value="GGG37716.1"/>
    <property type="molecule type" value="Genomic_DNA"/>
</dbReference>
<organism evidence="3 4">
    <name type="scientific">Caldovatus sediminis</name>
    <dbReference type="NCBI Taxonomy" id="2041189"/>
    <lineage>
        <taxon>Bacteria</taxon>
        <taxon>Pseudomonadati</taxon>
        <taxon>Pseudomonadota</taxon>
        <taxon>Alphaproteobacteria</taxon>
        <taxon>Acetobacterales</taxon>
        <taxon>Roseomonadaceae</taxon>
        <taxon>Caldovatus</taxon>
    </lineage>
</organism>
<keyword evidence="4" id="KW-1185">Reference proteome</keyword>
<name>A0A8J2ZCM4_9PROT</name>
<sequence length="137" mass="15260">MEEVRRAHRDNFRVYGVRKVWLQLGHEGIAVARRTMGRLVRRMGPGGAVRGKETRTTVADEGMPRPADKANRQFRAPQPNVLRASDFTHVATRQGFVGTPSPLMSSRAASSAGECRARPMPLPFSMLWSRRCTSAGR</sequence>
<evidence type="ECO:0000259" key="2">
    <source>
        <dbReference type="Pfam" id="PF13276"/>
    </source>
</evidence>
<gene>
    <name evidence="3" type="ORF">GCM10010964_26940</name>
</gene>
<feature type="domain" description="HTH-like" evidence="2">
    <location>
        <begin position="1"/>
        <end position="50"/>
    </location>
</feature>
<dbReference type="Proteomes" id="UP000597507">
    <property type="component" value="Unassembled WGS sequence"/>
</dbReference>
<evidence type="ECO:0000313" key="4">
    <source>
        <dbReference type="Proteomes" id="UP000597507"/>
    </source>
</evidence>
<proteinExistence type="predicted"/>
<dbReference type="Pfam" id="PF13276">
    <property type="entry name" value="HTH_21"/>
    <property type="match status" value="1"/>
</dbReference>
<accession>A0A8J2ZCM4</accession>
<protein>
    <recommendedName>
        <fullName evidence="2">HTH-like domain-containing protein</fullName>
    </recommendedName>
</protein>
<comment type="caution">
    <text evidence="3">The sequence shown here is derived from an EMBL/GenBank/DDBJ whole genome shotgun (WGS) entry which is preliminary data.</text>
</comment>
<evidence type="ECO:0000256" key="1">
    <source>
        <dbReference type="SAM" id="MobiDB-lite"/>
    </source>
</evidence>
<reference evidence="3 4" key="1">
    <citation type="journal article" date="2014" name="Int. J. Syst. Evol. Microbiol.">
        <title>Complete genome sequence of Corynebacterium casei LMG S-19264T (=DSM 44701T), isolated from a smear-ripened cheese.</title>
        <authorList>
            <consortium name="US DOE Joint Genome Institute (JGI-PGF)"/>
            <person name="Walter F."/>
            <person name="Albersmeier A."/>
            <person name="Kalinowski J."/>
            <person name="Ruckert C."/>
        </authorList>
    </citation>
    <scope>NUCLEOTIDE SEQUENCE [LARGE SCALE GENOMIC DNA]</scope>
    <source>
        <strain evidence="3 4">CGMCC 1.16330</strain>
    </source>
</reference>
<dbReference type="AlphaFoldDB" id="A0A8J2ZCM4"/>
<evidence type="ECO:0000313" key="3">
    <source>
        <dbReference type="EMBL" id="GGG37716.1"/>
    </source>
</evidence>